<evidence type="ECO:0000256" key="7">
    <source>
        <dbReference type="RuleBase" id="RU363032"/>
    </source>
</evidence>
<dbReference type="PANTHER" id="PTHR43744:SF9">
    <property type="entry name" value="POLYGALACTURONAN_RHAMNOGALACTURONAN TRANSPORT SYSTEM PERMEASE PROTEIN YTCP"/>
    <property type="match status" value="1"/>
</dbReference>
<keyword evidence="5 7" id="KW-1133">Transmembrane helix</keyword>
<feature type="transmembrane region" description="Helical" evidence="7">
    <location>
        <begin position="21"/>
        <end position="43"/>
    </location>
</feature>
<dbReference type="GO" id="GO:0055085">
    <property type="term" value="P:transmembrane transport"/>
    <property type="evidence" value="ECO:0007669"/>
    <property type="project" value="InterPro"/>
</dbReference>
<feature type="transmembrane region" description="Helical" evidence="7">
    <location>
        <begin position="271"/>
        <end position="290"/>
    </location>
</feature>
<keyword evidence="6 7" id="KW-0472">Membrane</keyword>
<comment type="caution">
    <text evidence="9">The sequence shown here is derived from an EMBL/GenBank/DDBJ whole genome shotgun (WGS) entry which is preliminary data.</text>
</comment>
<feature type="domain" description="ABC transmembrane type-1" evidence="8">
    <location>
        <begin position="80"/>
        <end position="279"/>
    </location>
</feature>
<gene>
    <name evidence="9" type="ORF">H0486_02060</name>
</gene>
<dbReference type="CDD" id="cd06261">
    <property type="entry name" value="TM_PBP2"/>
    <property type="match status" value="1"/>
</dbReference>
<evidence type="ECO:0000256" key="4">
    <source>
        <dbReference type="ARBA" id="ARBA00022692"/>
    </source>
</evidence>
<protein>
    <submittedName>
        <fullName evidence="9">Carbohydrate ABC transporter permease</fullName>
    </submittedName>
</protein>
<evidence type="ECO:0000256" key="3">
    <source>
        <dbReference type="ARBA" id="ARBA00022475"/>
    </source>
</evidence>
<keyword evidence="4 7" id="KW-0812">Transmembrane</keyword>
<name>A0A839JW40_9FIRM</name>
<dbReference type="PANTHER" id="PTHR43744">
    <property type="entry name" value="ABC TRANSPORTER PERMEASE PROTEIN MG189-RELATED-RELATED"/>
    <property type="match status" value="1"/>
</dbReference>
<dbReference type="PROSITE" id="PS50928">
    <property type="entry name" value="ABC_TM1"/>
    <property type="match status" value="1"/>
</dbReference>
<comment type="subcellular location">
    <subcellularLocation>
        <location evidence="1 7">Cell membrane</location>
        <topology evidence="1 7">Multi-pass membrane protein</topology>
    </subcellularLocation>
</comment>
<proteinExistence type="inferred from homology"/>
<keyword evidence="10" id="KW-1185">Reference proteome</keyword>
<accession>A0A839JW40</accession>
<feature type="transmembrane region" description="Helical" evidence="7">
    <location>
        <begin position="189"/>
        <end position="214"/>
    </location>
</feature>
<feature type="transmembrane region" description="Helical" evidence="7">
    <location>
        <begin position="118"/>
        <end position="135"/>
    </location>
</feature>
<evidence type="ECO:0000259" key="8">
    <source>
        <dbReference type="PROSITE" id="PS50928"/>
    </source>
</evidence>
<dbReference type="GO" id="GO:0005886">
    <property type="term" value="C:plasma membrane"/>
    <property type="evidence" value="ECO:0007669"/>
    <property type="project" value="UniProtKB-SubCell"/>
</dbReference>
<evidence type="ECO:0000256" key="2">
    <source>
        <dbReference type="ARBA" id="ARBA00022448"/>
    </source>
</evidence>
<dbReference type="Proteomes" id="UP000574276">
    <property type="component" value="Unassembled WGS sequence"/>
</dbReference>
<dbReference type="InterPro" id="IPR000515">
    <property type="entry name" value="MetI-like"/>
</dbReference>
<organism evidence="9 10">
    <name type="scientific">Variimorphobacter saccharofermentans</name>
    <dbReference type="NCBI Taxonomy" id="2755051"/>
    <lineage>
        <taxon>Bacteria</taxon>
        <taxon>Bacillati</taxon>
        <taxon>Bacillota</taxon>
        <taxon>Clostridia</taxon>
        <taxon>Lachnospirales</taxon>
        <taxon>Lachnospiraceae</taxon>
        <taxon>Variimorphobacter</taxon>
    </lineage>
</organism>
<dbReference type="AlphaFoldDB" id="A0A839JW40"/>
<keyword evidence="2 7" id="KW-0813">Transport</keyword>
<sequence length="305" mass="34399">MTKTRKIKRGIDAKLLSLLSYFVNGSVALFCVIPFIMVVSASFSSEEAIRMNGFHVVPQDFTMAAYETIFKEPMVVIRAYGVTIVLTIVGTILGLFIQTMTAYVLSRKEFEWRNKFSFFFYFTTLFNGGLVPYYILMTRILHLKNNYLALLLPLLFSVYNLLIMKSYIMSVPDSLIDAAKIDGCGEFKTMYRVVVPMIKPAMATVGLFIALAYWNDWYSAMLYISNETMHPLQYFLYKQVNNIEAYKRIIESLGGGSSGALTAMSMPTQSLKMALTVVVTGPIVLLYPIVQRYFVQGITIGAVKG</sequence>
<dbReference type="EMBL" id="JACEGA010000001">
    <property type="protein sequence ID" value="MBB2181660.1"/>
    <property type="molecule type" value="Genomic_DNA"/>
</dbReference>
<dbReference type="SUPFAM" id="SSF161098">
    <property type="entry name" value="MetI-like"/>
    <property type="match status" value="1"/>
</dbReference>
<feature type="transmembrane region" description="Helical" evidence="7">
    <location>
        <begin position="147"/>
        <end position="168"/>
    </location>
</feature>
<dbReference type="RefSeq" id="WP_228354338.1">
    <property type="nucleotide sequence ID" value="NZ_JACEGA010000001.1"/>
</dbReference>
<evidence type="ECO:0000256" key="1">
    <source>
        <dbReference type="ARBA" id="ARBA00004651"/>
    </source>
</evidence>
<keyword evidence="3" id="KW-1003">Cell membrane</keyword>
<evidence type="ECO:0000313" key="10">
    <source>
        <dbReference type="Proteomes" id="UP000574276"/>
    </source>
</evidence>
<feature type="transmembrane region" description="Helical" evidence="7">
    <location>
        <begin position="77"/>
        <end position="97"/>
    </location>
</feature>
<reference evidence="9 10" key="1">
    <citation type="submission" date="2020-07" db="EMBL/GenBank/DDBJ databases">
        <title>Characterization and genome sequencing of isolate MD1, a novel member within the family Lachnospiraceae.</title>
        <authorList>
            <person name="Rettenmaier R."/>
            <person name="Di Bello L."/>
            <person name="Zinser C."/>
            <person name="Scheitz K."/>
            <person name="Liebl W."/>
            <person name="Zverlov V."/>
        </authorList>
    </citation>
    <scope>NUCLEOTIDE SEQUENCE [LARGE SCALE GENOMIC DNA]</scope>
    <source>
        <strain evidence="9 10">MD1</strain>
    </source>
</reference>
<comment type="similarity">
    <text evidence="7">Belongs to the binding-protein-dependent transport system permease family.</text>
</comment>
<evidence type="ECO:0000256" key="5">
    <source>
        <dbReference type="ARBA" id="ARBA00022989"/>
    </source>
</evidence>
<dbReference type="Pfam" id="PF00528">
    <property type="entry name" value="BPD_transp_1"/>
    <property type="match status" value="1"/>
</dbReference>
<evidence type="ECO:0000313" key="9">
    <source>
        <dbReference type="EMBL" id="MBB2181660.1"/>
    </source>
</evidence>
<dbReference type="Gene3D" id="1.10.3720.10">
    <property type="entry name" value="MetI-like"/>
    <property type="match status" value="1"/>
</dbReference>
<evidence type="ECO:0000256" key="6">
    <source>
        <dbReference type="ARBA" id="ARBA00023136"/>
    </source>
</evidence>
<dbReference type="InterPro" id="IPR035906">
    <property type="entry name" value="MetI-like_sf"/>
</dbReference>